<reference evidence="1" key="1">
    <citation type="submission" date="2021-01" db="EMBL/GenBank/DDBJ databases">
        <authorList>
            <consortium name="Genoscope - CEA"/>
            <person name="William W."/>
        </authorList>
    </citation>
    <scope>NUCLEOTIDE SEQUENCE</scope>
</reference>
<dbReference type="OrthoDB" id="298656at2759"/>
<dbReference type="AlphaFoldDB" id="A0A8S1RKJ2"/>
<evidence type="ECO:0000313" key="1">
    <source>
        <dbReference type="EMBL" id="CAD8127937.1"/>
    </source>
</evidence>
<evidence type="ECO:0000313" key="2">
    <source>
        <dbReference type="Proteomes" id="UP000692954"/>
    </source>
</evidence>
<dbReference type="Proteomes" id="UP000692954">
    <property type="component" value="Unassembled WGS sequence"/>
</dbReference>
<protein>
    <submittedName>
        <fullName evidence="1">Uncharacterized protein</fullName>
    </submittedName>
</protein>
<dbReference type="EMBL" id="CAJJDN010000181">
    <property type="protein sequence ID" value="CAD8127937.1"/>
    <property type="molecule type" value="Genomic_DNA"/>
</dbReference>
<sequence length="133" mass="15743">MRHKSNEHSVGQVSNILIPEQQPFQFKPRFSKHKNFYAKQSNFELHYITPTQQYAKNILDKICHVDKKALVNDRPESSFQKRKHFSVGLCYSSRPSIQKKQIRIKQIPHPNIQSNFSFNLKICDKDWLAFVLD</sequence>
<proteinExistence type="predicted"/>
<accession>A0A8S1RKJ2</accession>
<keyword evidence="2" id="KW-1185">Reference proteome</keyword>
<name>A0A8S1RKJ2_9CILI</name>
<organism evidence="1 2">
    <name type="scientific">Paramecium sonneborni</name>
    <dbReference type="NCBI Taxonomy" id="65129"/>
    <lineage>
        <taxon>Eukaryota</taxon>
        <taxon>Sar</taxon>
        <taxon>Alveolata</taxon>
        <taxon>Ciliophora</taxon>
        <taxon>Intramacronucleata</taxon>
        <taxon>Oligohymenophorea</taxon>
        <taxon>Peniculida</taxon>
        <taxon>Parameciidae</taxon>
        <taxon>Paramecium</taxon>
    </lineage>
</organism>
<comment type="caution">
    <text evidence="1">The sequence shown here is derived from an EMBL/GenBank/DDBJ whole genome shotgun (WGS) entry which is preliminary data.</text>
</comment>
<gene>
    <name evidence="1" type="ORF">PSON_ATCC_30995.1.T1810064</name>
</gene>